<protein>
    <recommendedName>
        <fullName evidence="2">AB hydrolase-1 domain-containing protein</fullName>
    </recommendedName>
</protein>
<dbReference type="OrthoDB" id="408373at2759"/>
<dbReference type="Pfam" id="PF12697">
    <property type="entry name" value="Abhydrolase_6"/>
    <property type="match status" value="1"/>
</dbReference>
<dbReference type="PANTHER" id="PTHR37017:SF10">
    <property type="entry name" value="AB HYDROLASE-1 DOMAIN-CONTAINING PROTEIN"/>
    <property type="match status" value="1"/>
</dbReference>
<dbReference type="SUPFAM" id="SSF53474">
    <property type="entry name" value="alpha/beta-Hydrolases"/>
    <property type="match status" value="1"/>
</dbReference>
<accession>A0A0F4YJE8</accession>
<organism evidence="3 4">
    <name type="scientific">Rasamsonia emersonii (strain ATCC 16479 / CBS 393.64 / IMI 116815)</name>
    <dbReference type="NCBI Taxonomy" id="1408163"/>
    <lineage>
        <taxon>Eukaryota</taxon>
        <taxon>Fungi</taxon>
        <taxon>Dikarya</taxon>
        <taxon>Ascomycota</taxon>
        <taxon>Pezizomycotina</taxon>
        <taxon>Eurotiomycetes</taxon>
        <taxon>Eurotiomycetidae</taxon>
        <taxon>Eurotiales</taxon>
        <taxon>Trichocomaceae</taxon>
        <taxon>Rasamsonia</taxon>
    </lineage>
</organism>
<dbReference type="InterPro" id="IPR052897">
    <property type="entry name" value="Sec-Metab_Biosynth_Hydrolase"/>
</dbReference>
<dbReference type="InterPro" id="IPR000073">
    <property type="entry name" value="AB_hydrolase_1"/>
</dbReference>
<proteinExistence type="predicted"/>
<keyword evidence="4" id="KW-1185">Reference proteome</keyword>
<dbReference type="PANTHER" id="PTHR37017">
    <property type="entry name" value="AB HYDROLASE-1 DOMAIN-CONTAINING PROTEIN-RELATED"/>
    <property type="match status" value="1"/>
</dbReference>
<dbReference type="Proteomes" id="UP000053958">
    <property type="component" value="Unassembled WGS sequence"/>
</dbReference>
<dbReference type="EMBL" id="LASV01000576">
    <property type="protein sequence ID" value="KKA17703.1"/>
    <property type="molecule type" value="Genomic_DNA"/>
</dbReference>
<gene>
    <name evidence="3" type="ORF">T310_8357</name>
</gene>
<evidence type="ECO:0000313" key="3">
    <source>
        <dbReference type="EMBL" id="KKA17703.1"/>
    </source>
</evidence>
<dbReference type="STRING" id="1408163.A0A0F4YJE8"/>
<feature type="domain" description="AB hydrolase-1" evidence="2">
    <location>
        <begin position="244"/>
        <end position="484"/>
    </location>
</feature>
<evidence type="ECO:0000259" key="2">
    <source>
        <dbReference type="Pfam" id="PF12697"/>
    </source>
</evidence>
<dbReference type="Gene3D" id="3.40.50.1820">
    <property type="entry name" value="alpha/beta hydrolase"/>
    <property type="match status" value="1"/>
</dbReference>
<feature type="region of interest" description="Disordered" evidence="1">
    <location>
        <begin position="87"/>
        <end position="108"/>
    </location>
</feature>
<evidence type="ECO:0000256" key="1">
    <source>
        <dbReference type="SAM" id="MobiDB-lite"/>
    </source>
</evidence>
<sequence>MVAAALAIILEKSLSSIREPYKALFIYGPKFGAIGVGSMIWITENSRSIIKFSSNFGSIVIIINSLQSRRRRSCRFRKLAPRRFHLAHRSGGPTLPPPSNNQTSTSTQFSIHQAQSTALWTKIFGHLLHPGIDSFSENLKVADLGAGTGSYTTAPLDGFDVDTRLKNGSKPCKYPKLRHLHEEPGGRIQLIEPDIPSMRIMKTNPSNSNGAVQPLFSTWCTDEEISSLTSSSILPVAMASLPTIVLVHGAWHTPQNYQSYIDALKAKGFTVHCPQLPSCSGASPSKASLPEDVACVRDVVTRLADAGERVLMLMHSYGGAVGTDAVEGLAFSERKAAGLPGGVVHLLYLCAYILPPGSTVFGVFEEAGVAHLWPEFVDNAEDGSTFPRDPVLLLLNGIDDKEVVDRALSHLVRAPMSIFTTATKGSAWRIVPATYIHTQQDYAVGRPYQDLMLEKVRKEGVTLRTEEYDANHSIFITKQEEMVQAALKAAADERNPK</sequence>
<comment type="caution">
    <text evidence="3">The sequence shown here is derived from an EMBL/GenBank/DDBJ whole genome shotgun (WGS) entry which is preliminary data.</text>
</comment>
<evidence type="ECO:0000313" key="4">
    <source>
        <dbReference type="Proteomes" id="UP000053958"/>
    </source>
</evidence>
<dbReference type="InterPro" id="IPR029058">
    <property type="entry name" value="AB_hydrolase_fold"/>
</dbReference>
<name>A0A0F4YJE8_RASE3</name>
<dbReference type="RefSeq" id="XP_013324315.1">
    <property type="nucleotide sequence ID" value="XM_013468861.1"/>
</dbReference>
<dbReference type="GeneID" id="25320617"/>
<reference evidence="3 4" key="1">
    <citation type="submission" date="2015-04" db="EMBL/GenBank/DDBJ databases">
        <authorList>
            <person name="Heijne W.H."/>
            <person name="Fedorova N.D."/>
            <person name="Nierman W.C."/>
            <person name="Vollebregt A.W."/>
            <person name="Zhao Z."/>
            <person name="Wu L."/>
            <person name="Kumar M."/>
            <person name="Stam H."/>
            <person name="van den Berg M.A."/>
            <person name="Pel H.J."/>
        </authorList>
    </citation>
    <scope>NUCLEOTIDE SEQUENCE [LARGE SCALE GENOMIC DNA]</scope>
    <source>
        <strain evidence="3 4">CBS 393.64</strain>
    </source>
</reference>
<dbReference type="AlphaFoldDB" id="A0A0F4YJE8"/>